<reference evidence="1 2" key="1">
    <citation type="submission" date="2020-09" db="EMBL/GenBank/DDBJ databases">
        <title>De no assembly of potato wild relative species, Solanum commersonii.</title>
        <authorList>
            <person name="Cho K."/>
        </authorList>
    </citation>
    <scope>NUCLEOTIDE SEQUENCE [LARGE SCALE GENOMIC DNA]</scope>
    <source>
        <strain evidence="1">LZ3.2</strain>
        <tissue evidence="1">Leaf</tissue>
    </source>
</reference>
<dbReference type="Proteomes" id="UP000824120">
    <property type="component" value="Chromosome 2"/>
</dbReference>
<accession>A0A9J6A524</accession>
<dbReference type="AlphaFoldDB" id="A0A9J6A524"/>
<name>A0A9J6A524_SOLCO</name>
<evidence type="ECO:0000313" key="1">
    <source>
        <dbReference type="EMBL" id="KAG5619661.1"/>
    </source>
</evidence>
<protein>
    <submittedName>
        <fullName evidence="1">Uncharacterized protein</fullName>
    </submittedName>
</protein>
<evidence type="ECO:0000313" key="2">
    <source>
        <dbReference type="Proteomes" id="UP000824120"/>
    </source>
</evidence>
<proteinExistence type="predicted"/>
<comment type="caution">
    <text evidence="1">The sequence shown here is derived from an EMBL/GenBank/DDBJ whole genome shotgun (WGS) entry which is preliminary data.</text>
</comment>
<dbReference type="EMBL" id="JACXVP010000002">
    <property type="protein sequence ID" value="KAG5619661.1"/>
    <property type="molecule type" value="Genomic_DNA"/>
</dbReference>
<gene>
    <name evidence="1" type="ORF">H5410_004879</name>
</gene>
<keyword evidence="2" id="KW-1185">Reference proteome</keyword>
<sequence>MRRGEGEGWKKPMHNCWYRSLTSNKEWEIEEAEPLHTQQQLITEKEKEVCGSLTSNKEWEIEEAEPLHTQQQLITEKEKEVSMWVKQNTQKLGKLLGADLGVQIREGTS</sequence>
<organism evidence="1 2">
    <name type="scientific">Solanum commersonii</name>
    <name type="common">Commerson's wild potato</name>
    <name type="synonym">Commerson's nightshade</name>
    <dbReference type="NCBI Taxonomy" id="4109"/>
    <lineage>
        <taxon>Eukaryota</taxon>
        <taxon>Viridiplantae</taxon>
        <taxon>Streptophyta</taxon>
        <taxon>Embryophyta</taxon>
        <taxon>Tracheophyta</taxon>
        <taxon>Spermatophyta</taxon>
        <taxon>Magnoliopsida</taxon>
        <taxon>eudicotyledons</taxon>
        <taxon>Gunneridae</taxon>
        <taxon>Pentapetalae</taxon>
        <taxon>asterids</taxon>
        <taxon>lamiids</taxon>
        <taxon>Solanales</taxon>
        <taxon>Solanaceae</taxon>
        <taxon>Solanoideae</taxon>
        <taxon>Solaneae</taxon>
        <taxon>Solanum</taxon>
    </lineage>
</organism>